<dbReference type="Gene3D" id="3.40.50.360">
    <property type="match status" value="1"/>
</dbReference>
<evidence type="ECO:0000313" key="4">
    <source>
        <dbReference type="EMBL" id="MBP1326689.1"/>
    </source>
</evidence>
<feature type="domain" description="Flavodoxin-like fold" evidence="3">
    <location>
        <begin position="5"/>
        <end position="185"/>
    </location>
</feature>
<dbReference type="InterPro" id="IPR029039">
    <property type="entry name" value="Flavoprotein-like_sf"/>
</dbReference>
<dbReference type="GO" id="GO:0005829">
    <property type="term" value="C:cytosol"/>
    <property type="evidence" value="ECO:0007669"/>
    <property type="project" value="TreeGrafter"/>
</dbReference>
<evidence type="ECO:0000259" key="3">
    <source>
        <dbReference type="Pfam" id="PF02525"/>
    </source>
</evidence>
<dbReference type="Pfam" id="PF02525">
    <property type="entry name" value="Flavodoxin_2"/>
    <property type="match status" value="1"/>
</dbReference>
<sequence length="203" mass="22591">MTTPRVQVVWAHPRTASLTATITADVIAELHAAGMAVDEIDLYRIPFDPVLREQDEPQWDDLDAQYSETVMASIAQTREADAVVFVFPVWWYSFPAILKGYIDRVWNHGYFYGGGRRIGVKSILWLGLAGDTDVAFAKRNYADMMANHLNVGIAGYCGAQSSRLELLYNTLGDGIEDMPGHVAKLRETARVSVRTLAEELPSL</sequence>
<evidence type="ECO:0000313" key="5">
    <source>
        <dbReference type="Proteomes" id="UP000675163"/>
    </source>
</evidence>
<dbReference type="EMBL" id="JAFIDA010000001">
    <property type="protein sequence ID" value="MBP1326689.1"/>
    <property type="molecule type" value="Genomic_DNA"/>
</dbReference>
<dbReference type="SUPFAM" id="SSF52218">
    <property type="entry name" value="Flavoproteins"/>
    <property type="match status" value="1"/>
</dbReference>
<protein>
    <submittedName>
        <fullName evidence="4">NADPH-quinone reductase</fullName>
    </submittedName>
</protein>
<dbReference type="Proteomes" id="UP000675163">
    <property type="component" value="Unassembled WGS sequence"/>
</dbReference>
<dbReference type="GO" id="GO:0003955">
    <property type="term" value="F:NAD(P)H dehydrogenase (quinone) activity"/>
    <property type="evidence" value="ECO:0007669"/>
    <property type="project" value="TreeGrafter"/>
</dbReference>
<comment type="similarity">
    <text evidence="1">Belongs to the NAD(P)H dehydrogenase (quinone) family.</text>
</comment>
<dbReference type="PANTHER" id="PTHR10204">
    <property type="entry name" value="NAD P H OXIDOREDUCTASE-RELATED"/>
    <property type="match status" value="1"/>
</dbReference>
<comment type="caution">
    <text evidence="4">The sequence shown here is derived from an EMBL/GenBank/DDBJ whole genome shotgun (WGS) entry which is preliminary data.</text>
</comment>
<keyword evidence="2" id="KW-0560">Oxidoreductase</keyword>
<gene>
    <name evidence="4" type="ORF">JOF28_001921</name>
</gene>
<evidence type="ECO:0000256" key="1">
    <source>
        <dbReference type="ARBA" id="ARBA00006252"/>
    </source>
</evidence>
<dbReference type="InterPro" id="IPR051545">
    <property type="entry name" value="NAD(P)H_dehydrogenase_qn"/>
</dbReference>
<name>A0A940PSG9_9MICO</name>
<dbReference type="AlphaFoldDB" id="A0A940PSG9"/>
<dbReference type="PANTHER" id="PTHR10204:SF34">
    <property type="entry name" value="NAD(P)H DEHYDROGENASE [QUINONE] 1 ISOFORM 1"/>
    <property type="match status" value="1"/>
</dbReference>
<dbReference type="NCBIfam" id="NF007280">
    <property type="entry name" value="PRK09739.1"/>
    <property type="match status" value="1"/>
</dbReference>
<dbReference type="RefSeq" id="WP_209705556.1">
    <property type="nucleotide sequence ID" value="NZ_JAFIDA010000001.1"/>
</dbReference>
<keyword evidence="5" id="KW-1185">Reference proteome</keyword>
<reference evidence="4" key="1">
    <citation type="submission" date="2021-02" db="EMBL/GenBank/DDBJ databases">
        <title>Sequencing the genomes of 1000 actinobacteria strains.</title>
        <authorList>
            <person name="Klenk H.-P."/>
        </authorList>
    </citation>
    <scope>NUCLEOTIDE SEQUENCE</scope>
    <source>
        <strain evidence="4">DSM 22850</strain>
    </source>
</reference>
<organism evidence="4 5">
    <name type="scientific">Leucobacter exalbidus</name>
    <dbReference type="NCBI Taxonomy" id="662960"/>
    <lineage>
        <taxon>Bacteria</taxon>
        <taxon>Bacillati</taxon>
        <taxon>Actinomycetota</taxon>
        <taxon>Actinomycetes</taxon>
        <taxon>Micrococcales</taxon>
        <taxon>Microbacteriaceae</taxon>
        <taxon>Leucobacter</taxon>
    </lineage>
</organism>
<dbReference type="InterPro" id="IPR003680">
    <property type="entry name" value="Flavodoxin_fold"/>
</dbReference>
<accession>A0A940PSG9</accession>
<proteinExistence type="inferred from homology"/>
<evidence type="ECO:0000256" key="2">
    <source>
        <dbReference type="ARBA" id="ARBA00023002"/>
    </source>
</evidence>